<dbReference type="InterPro" id="IPR042097">
    <property type="entry name" value="Aminopeptidase_N-like_N_sf"/>
</dbReference>
<organism evidence="17 18">
    <name type="scientific">Actinocatenispora sera</name>
    <dbReference type="NCBI Taxonomy" id="390989"/>
    <lineage>
        <taxon>Bacteria</taxon>
        <taxon>Bacillati</taxon>
        <taxon>Actinomycetota</taxon>
        <taxon>Actinomycetes</taxon>
        <taxon>Micromonosporales</taxon>
        <taxon>Micromonosporaceae</taxon>
        <taxon>Actinocatenispora</taxon>
    </lineage>
</organism>
<keyword evidence="8" id="KW-0479">Metal-binding</keyword>
<dbReference type="Gene3D" id="2.60.40.1730">
    <property type="entry name" value="tricorn interacting facor f3 domain"/>
    <property type="match status" value="1"/>
</dbReference>
<protein>
    <recommendedName>
        <fullName evidence="5">Aminopeptidase N</fullName>
        <ecNumber evidence="4">3.4.11.2</ecNumber>
    </recommendedName>
    <alternativeName>
        <fullName evidence="12">Alanine aminopeptidase</fullName>
    </alternativeName>
    <alternativeName>
        <fullName evidence="13">Lysyl aminopeptidase</fullName>
    </alternativeName>
</protein>
<dbReference type="InterPro" id="IPR014782">
    <property type="entry name" value="Peptidase_M1_dom"/>
</dbReference>
<dbReference type="GO" id="GO:0016020">
    <property type="term" value="C:membrane"/>
    <property type="evidence" value="ECO:0007669"/>
    <property type="project" value="TreeGrafter"/>
</dbReference>
<evidence type="ECO:0000256" key="12">
    <source>
        <dbReference type="ARBA" id="ARBA00029811"/>
    </source>
</evidence>
<evidence type="ECO:0000256" key="10">
    <source>
        <dbReference type="ARBA" id="ARBA00022833"/>
    </source>
</evidence>
<dbReference type="CDD" id="cd09602">
    <property type="entry name" value="M1_APN"/>
    <property type="match status" value="1"/>
</dbReference>
<dbReference type="KEGG" id="aser:Asera_60980"/>
<dbReference type="InterPro" id="IPR001930">
    <property type="entry name" value="Peptidase_M1"/>
</dbReference>
<name>A0A810L8X0_9ACTN</name>
<keyword evidence="9" id="KW-0378">Hydrolase</keyword>
<dbReference type="PRINTS" id="PR00756">
    <property type="entry name" value="ALADIPTASE"/>
</dbReference>
<comment type="catalytic activity">
    <reaction evidence="1">
        <text>Release of an N-terminal amino acid, Xaa-|-Yaa- from a peptide, amide or arylamide. Xaa is preferably Ala, but may be most amino acids including Pro (slow action). When a terminal hydrophobic residue is followed by a prolyl residue, the two may be released as an intact Xaa-Pro dipeptide.</text>
        <dbReference type="EC" id="3.4.11.2"/>
    </reaction>
</comment>
<comment type="cofactor">
    <cofactor evidence="2">
        <name>Zn(2+)</name>
        <dbReference type="ChEBI" id="CHEBI:29105"/>
    </cofactor>
</comment>
<dbReference type="PANTHER" id="PTHR11533:SF174">
    <property type="entry name" value="PUROMYCIN-SENSITIVE AMINOPEPTIDASE-RELATED"/>
    <property type="match status" value="1"/>
</dbReference>
<keyword evidence="6 17" id="KW-0031">Aminopeptidase</keyword>
<dbReference type="GO" id="GO:0008270">
    <property type="term" value="F:zinc ion binding"/>
    <property type="evidence" value="ECO:0007669"/>
    <property type="project" value="InterPro"/>
</dbReference>
<evidence type="ECO:0000259" key="14">
    <source>
        <dbReference type="Pfam" id="PF01433"/>
    </source>
</evidence>
<evidence type="ECO:0000256" key="11">
    <source>
        <dbReference type="ARBA" id="ARBA00023049"/>
    </source>
</evidence>
<dbReference type="GO" id="GO:0006508">
    <property type="term" value="P:proteolysis"/>
    <property type="evidence" value="ECO:0007669"/>
    <property type="project" value="UniProtKB-KW"/>
</dbReference>
<dbReference type="InterPro" id="IPR012778">
    <property type="entry name" value="Pept_M1_aminopeptidase"/>
</dbReference>
<dbReference type="RefSeq" id="WP_030446995.1">
    <property type="nucleotide sequence ID" value="NZ_AP023354.1"/>
</dbReference>
<dbReference type="GO" id="GO:0042277">
    <property type="term" value="F:peptide binding"/>
    <property type="evidence" value="ECO:0007669"/>
    <property type="project" value="TreeGrafter"/>
</dbReference>
<dbReference type="SUPFAM" id="SSF55486">
    <property type="entry name" value="Metalloproteases ('zincins'), catalytic domain"/>
    <property type="match status" value="1"/>
</dbReference>
<evidence type="ECO:0000256" key="7">
    <source>
        <dbReference type="ARBA" id="ARBA00022670"/>
    </source>
</evidence>
<dbReference type="GO" id="GO:0016285">
    <property type="term" value="F:alanyl aminopeptidase activity"/>
    <property type="evidence" value="ECO:0007669"/>
    <property type="project" value="UniProtKB-EC"/>
</dbReference>
<dbReference type="EMBL" id="AP023354">
    <property type="protein sequence ID" value="BCJ31990.1"/>
    <property type="molecule type" value="Genomic_DNA"/>
</dbReference>
<dbReference type="InterPro" id="IPR024571">
    <property type="entry name" value="ERAP1-like_C_dom"/>
</dbReference>
<evidence type="ECO:0000256" key="9">
    <source>
        <dbReference type="ARBA" id="ARBA00022801"/>
    </source>
</evidence>
<dbReference type="Pfam" id="PF11838">
    <property type="entry name" value="ERAP1_C"/>
    <property type="match status" value="1"/>
</dbReference>
<keyword evidence="11" id="KW-0482">Metalloprotease</keyword>
<dbReference type="NCBIfam" id="TIGR02412">
    <property type="entry name" value="pepN_strep_liv"/>
    <property type="match status" value="1"/>
</dbReference>
<dbReference type="AlphaFoldDB" id="A0A810L8X0"/>
<dbReference type="SUPFAM" id="SSF63737">
    <property type="entry name" value="Leukotriene A4 hydrolase N-terminal domain"/>
    <property type="match status" value="1"/>
</dbReference>
<keyword evidence="7" id="KW-0645">Protease</keyword>
<dbReference type="InterPro" id="IPR045357">
    <property type="entry name" value="Aminopeptidase_N-like_N"/>
</dbReference>
<keyword evidence="18" id="KW-1185">Reference proteome</keyword>
<feature type="domain" description="ERAP1-like C-terminal" evidence="15">
    <location>
        <begin position="508"/>
        <end position="814"/>
    </location>
</feature>
<reference evidence="17" key="1">
    <citation type="submission" date="2020-08" db="EMBL/GenBank/DDBJ databases">
        <title>Whole genome shotgun sequence of Actinocatenispora sera NBRC 101916.</title>
        <authorList>
            <person name="Komaki H."/>
            <person name="Tamura T."/>
        </authorList>
    </citation>
    <scope>NUCLEOTIDE SEQUENCE</scope>
    <source>
        <strain evidence="17">NBRC 101916</strain>
    </source>
</reference>
<accession>A0A810L8X0</accession>
<proteinExistence type="inferred from homology"/>
<sequence length="822" mass="89040">MPSLTHAEARARAEQLTVRSYRVELDLTRGAERFGSISTIRFGCAHPGTDTFAELRGTLRSATLNGRELDPTLHDNRLPLPALEAENELVVVADGDYSHTGEGLHRFVDPADDNVYVYAMSFLDCAQNIFCCFDQPDLKAPVTLAVTVPEEWTVLANERGVHVGAGRWEFTETRPIATYMTTVCAGPYVSRYREHDGIRLGWHARASLAEPLAAAADELLTLTARCFDAYHALFGVRYGFGDTYDQVFVPEFNAGAMENPGCVTHRDELLYRSAVTDAELETRAAIVAHEMAHMWFGDLVTMRWWDDLWLNESFATYLSYRVLPVASAYTDAWASFAGHNKLAGYAADQSSWTHPVAPDEVTDADSALVNFDQISYPKGASVLRQLAAWLGDEPFLAGLRDHFAHHAYGNATLADLVGALAAASGRDVADWAARWLRTAGTNRLKLSTVEGRTVVRQDGVHGAPLRPHRIGIGGYRLTGATLTREYRVEVEIAGAHTPVPELPGDADLVLLNDGDLTFATVRLAEPAMRELPRLLPAATEPMTRALLWTVAWDATRAADLPPDAFVELVAAAVPGEASATLAATMLANARTQVADRYLDPARRPAALRTLAGTCRAMLADAAPGSGRQLTALRTLVSCLTEPAELTRLLAGEVPTGVLLDAELRWRLLRRLVVLGAAGSAEIDAELARDNTGQGAVHATGCRAALPDAAAKQAAWRSMMTDETLTNRHLEALSRGFWQPEQAELTAPYVPRYFAEILPATAGRSGELAGRLAGWSFPGYAVSATTVAAAETLLARDDLVAAVRRALATGRDETRIALAARSA</sequence>
<evidence type="ECO:0000256" key="1">
    <source>
        <dbReference type="ARBA" id="ARBA00000098"/>
    </source>
</evidence>
<feature type="domain" description="Peptidase M1 membrane alanine aminopeptidase" evidence="14">
    <location>
        <begin position="222"/>
        <end position="435"/>
    </location>
</feature>
<evidence type="ECO:0000256" key="2">
    <source>
        <dbReference type="ARBA" id="ARBA00001947"/>
    </source>
</evidence>
<dbReference type="Gene3D" id="1.10.390.10">
    <property type="entry name" value="Neutral Protease Domain 2"/>
    <property type="match status" value="1"/>
</dbReference>
<evidence type="ECO:0000313" key="18">
    <source>
        <dbReference type="Proteomes" id="UP000680750"/>
    </source>
</evidence>
<dbReference type="PANTHER" id="PTHR11533">
    <property type="entry name" value="PROTEASE M1 ZINC METALLOPROTEASE"/>
    <property type="match status" value="1"/>
</dbReference>
<evidence type="ECO:0000256" key="13">
    <source>
        <dbReference type="ARBA" id="ARBA00031533"/>
    </source>
</evidence>
<evidence type="ECO:0000313" key="17">
    <source>
        <dbReference type="EMBL" id="BCJ31990.1"/>
    </source>
</evidence>
<dbReference type="GO" id="GO:0070006">
    <property type="term" value="F:metalloaminopeptidase activity"/>
    <property type="evidence" value="ECO:0007669"/>
    <property type="project" value="TreeGrafter"/>
</dbReference>
<dbReference type="GO" id="GO:0005737">
    <property type="term" value="C:cytoplasm"/>
    <property type="evidence" value="ECO:0007669"/>
    <property type="project" value="TreeGrafter"/>
</dbReference>
<dbReference type="GO" id="GO:0043171">
    <property type="term" value="P:peptide catabolic process"/>
    <property type="evidence" value="ECO:0007669"/>
    <property type="project" value="TreeGrafter"/>
</dbReference>
<keyword evidence="10" id="KW-0862">Zinc</keyword>
<evidence type="ECO:0000256" key="3">
    <source>
        <dbReference type="ARBA" id="ARBA00010136"/>
    </source>
</evidence>
<evidence type="ECO:0000256" key="8">
    <source>
        <dbReference type="ARBA" id="ARBA00022723"/>
    </source>
</evidence>
<evidence type="ECO:0000256" key="5">
    <source>
        <dbReference type="ARBA" id="ARBA00015611"/>
    </source>
</evidence>
<dbReference type="InterPro" id="IPR027268">
    <property type="entry name" value="Peptidase_M4/M1_CTD_sf"/>
</dbReference>
<feature type="domain" description="Aminopeptidase N-like N-terminal" evidence="16">
    <location>
        <begin position="126"/>
        <end position="180"/>
    </location>
</feature>
<dbReference type="Pfam" id="PF17900">
    <property type="entry name" value="Peptidase_M1_N"/>
    <property type="match status" value="1"/>
</dbReference>
<dbReference type="GO" id="GO:0005615">
    <property type="term" value="C:extracellular space"/>
    <property type="evidence" value="ECO:0007669"/>
    <property type="project" value="TreeGrafter"/>
</dbReference>
<gene>
    <name evidence="17" type="ORF">Asera_60980</name>
</gene>
<evidence type="ECO:0000256" key="4">
    <source>
        <dbReference type="ARBA" id="ARBA00012564"/>
    </source>
</evidence>
<dbReference type="Proteomes" id="UP000680750">
    <property type="component" value="Chromosome"/>
</dbReference>
<dbReference type="EC" id="3.4.11.2" evidence="4"/>
<dbReference type="OrthoDB" id="100605at2"/>
<evidence type="ECO:0000259" key="15">
    <source>
        <dbReference type="Pfam" id="PF11838"/>
    </source>
</evidence>
<dbReference type="InterPro" id="IPR050344">
    <property type="entry name" value="Peptidase_M1_aminopeptidases"/>
</dbReference>
<dbReference type="Pfam" id="PF01433">
    <property type="entry name" value="Peptidase_M1"/>
    <property type="match status" value="1"/>
</dbReference>
<evidence type="ECO:0000256" key="6">
    <source>
        <dbReference type="ARBA" id="ARBA00022438"/>
    </source>
</evidence>
<evidence type="ECO:0000259" key="16">
    <source>
        <dbReference type="Pfam" id="PF17900"/>
    </source>
</evidence>
<comment type="similarity">
    <text evidence="3">Belongs to the peptidase M1 family.</text>
</comment>